<evidence type="ECO:0000256" key="1">
    <source>
        <dbReference type="ARBA" id="ARBA00022676"/>
    </source>
</evidence>
<dbReference type="Proteomes" id="UP000600363">
    <property type="component" value="Unassembled WGS sequence"/>
</dbReference>
<dbReference type="InterPro" id="IPR035994">
    <property type="entry name" value="Nucleoside_phosphorylase_sf"/>
</dbReference>
<dbReference type="GO" id="GO:0005829">
    <property type="term" value="C:cytosol"/>
    <property type="evidence" value="ECO:0007669"/>
    <property type="project" value="TreeGrafter"/>
</dbReference>
<dbReference type="InterPro" id="IPR010044">
    <property type="entry name" value="MTAP"/>
</dbReference>
<dbReference type="RefSeq" id="WP_042684612.1">
    <property type="nucleotide sequence ID" value="NZ_DUIH01000021.1"/>
</dbReference>
<keyword evidence="1" id="KW-0328">Glycosyltransferase</keyword>
<dbReference type="InterPro" id="IPR000845">
    <property type="entry name" value="Nucleoside_phosphorylase_d"/>
</dbReference>
<evidence type="ECO:0000259" key="3">
    <source>
        <dbReference type="Pfam" id="PF01048"/>
    </source>
</evidence>
<dbReference type="CDD" id="cd09010">
    <property type="entry name" value="MTAP_SsMTAPII_like_MTIP"/>
    <property type="match status" value="1"/>
</dbReference>
<sequence length="240" mass="26062">MLGVIAGTNLRGSRLLSGLKECLVESPYGRAVCHVGDDVVLLLRHGPSHSVPPHKINHRANIAALVNLDVDEVVSVNSCGSLKEAVKRGWFMVPHDFVCLWDSITFFEDEVYHATPEMDENLRRKLVEAVRACGEAVYERGVYVQVRGPRLETKAEVHFLGTFGDVVGMTLASEATLCCELGIPFASLCSVDNYANGVVGKTTMQDVFDAATASRERVERVLDVLMANEGQEGCAQGAQG</sequence>
<proteinExistence type="predicted"/>
<organism evidence="4 5">
    <name type="scientific">Methermicoccus shengliensis</name>
    <dbReference type="NCBI Taxonomy" id="660064"/>
    <lineage>
        <taxon>Archaea</taxon>
        <taxon>Methanobacteriati</taxon>
        <taxon>Methanobacteriota</taxon>
        <taxon>Stenosarchaea group</taxon>
        <taxon>Methanomicrobia</taxon>
        <taxon>Methanosarcinales</taxon>
        <taxon>Methermicoccaceae</taxon>
        <taxon>Methermicoccus</taxon>
    </lineage>
</organism>
<dbReference type="AlphaFoldDB" id="A0A832RU38"/>
<dbReference type="SUPFAM" id="SSF53167">
    <property type="entry name" value="Purine and uridine phosphorylases"/>
    <property type="match status" value="1"/>
</dbReference>
<dbReference type="EMBL" id="DUIH01000021">
    <property type="protein sequence ID" value="HIH70270.1"/>
    <property type="molecule type" value="Genomic_DNA"/>
</dbReference>
<gene>
    <name evidence="4" type="ORF">HA299_06650</name>
</gene>
<dbReference type="GO" id="GO:0019509">
    <property type="term" value="P:L-methionine salvage from methylthioadenosine"/>
    <property type="evidence" value="ECO:0007669"/>
    <property type="project" value="TreeGrafter"/>
</dbReference>
<dbReference type="GO" id="GO:0009116">
    <property type="term" value="P:nucleoside metabolic process"/>
    <property type="evidence" value="ECO:0007669"/>
    <property type="project" value="InterPro"/>
</dbReference>
<dbReference type="PANTHER" id="PTHR42679:SF2">
    <property type="entry name" value="S-METHYL-5'-THIOADENOSINE PHOSPHORYLASE"/>
    <property type="match status" value="1"/>
</dbReference>
<accession>A0A832RU38</accession>
<evidence type="ECO:0000313" key="5">
    <source>
        <dbReference type="Proteomes" id="UP000600363"/>
    </source>
</evidence>
<evidence type="ECO:0000256" key="2">
    <source>
        <dbReference type="ARBA" id="ARBA00022679"/>
    </source>
</evidence>
<comment type="caution">
    <text evidence="4">The sequence shown here is derived from an EMBL/GenBank/DDBJ whole genome shotgun (WGS) entry which is preliminary data.</text>
</comment>
<feature type="domain" description="Nucleoside phosphorylase" evidence="3">
    <location>
        <begin position="23"/>
        <end position="223"/>
    </location>
</feature>
<dbReference type="Gene3D" id="3.40.50.1580">
    <property type="entry name" value="Nucleoside phosphorylase domain"/>
    <property type="match status" value="1"/>
</dbReference>
<name>A0A832RU38_9EURY</name>
<dbReference type="Pfam" id="PF01048">
    <property type="entry name" value="PNP_UDP_1"/>
    <property type="match status" value="1"/>
</dbReference>
<reference evidence="4" key="1">
    <citation type="journal article" date="2020" name="bioRxiv">
        <title>A rank-normalized archaeal taxonomy based on genome phylogeny resolves widespread incomplete and uneven classifications.</title>
        <authorList>
            <person name="Rinke C."/>
            <person name="Chuvochina M."/>
            <person name="Mussig A.J."/>
            <person name="Chaumeil P.-A."/>
            <person name="Waite D.W."/>
            <person name="Whitman W.B."/>
            <person name="Parks D.H."/>
            <person name="Hugenholtz P."/>
        </authorList>
    </citation>
    <scope>NUCLEOTIDE SEQUENCE</scope>
    <source>
        <strain evidence="4">UBA12518</strain>
    </source>
</reference>
<protein>
    <submittedName>
        <fullName evidence="4">MTAP family purine nucleoside phosphorylase</fullName>
    </submittedName>
</protein>
<dbReference type="GO" id="GO:0017061">
    <property type="term" value="F:S-methyl-5-thioadenosine phosphorylase activity"/>
    <property type="evidence" value="ECO:0007669"/>
    <property type="project" value="InterPro"/>
</dbReference>
<keyword evidence="2" id="KW-0808">Transferase</keyword>
<dbReference type="PANTHER" id="PTHR42679">
    <property type="entry name" value="S-METHYL-5'-THIOADENOSINE PHOSPHORYLASE"/>
    <property type="match status" value="1"/>
</dbReference>
<evidence type="ECO:0000313" key="4">
    <source>
        <dbReference type="EMBL" id="HIH70270.1"/>
    </source>
</evidence>